<accession>A0A2W5QRT2</accession>
<dbReference type="GO" id="GO:0003676">
    <property type="term" value="F:nucleic acid binding"/>
    <property type="evidence" value="ECO:0007669"/>
    <property type="project" value="InterPro"/>
</dbReference>
<comment type="caution">
    <text evidence="1">The sequence shown here is derived from an EMBL/GenBank/DDBJ whole genome shotgun (WGS) entry which is preliminary data.</text>
</comment>
<dbReference type="SUPFAM" id="SSF53098">
    <property type="entry name" value="Ribonuclease H-like"/>
    <property type="match status" value="1"/>
</dbReference>
<dbReference type="InterPro" id="IPR012337">
    <property type="entry name" value="RNaseH-like_sf"/>
</dbReference>
<gene>
    <name evidence="1" type="ORF">DI555_00625</name>
</gene>
<evidence type="ECO:0000313" key="2">
    <source>
        <dbReference type="Proteomes" id="UP000249082"/>
    </source>
</evidence>
<dbReference type="EMBL" id="QFPX01000001">
    <property type="protein sequence ID" value="PZQ57473.1"/>
    <property type="molecule type" value="Genomic_DNA"/>
</dbReference>
<protein>
    <submittedName>
        <fullName evidence="1">Transcriptional regulator</fullName>
    </submittedName>
</protein>
<sequence>MRVFLDFEASSLGKRSYPIEVAWVFEDGRGESHLIRPAPGWTDWDDAAEAIHRIPRRLLEREGEAHEQVAARMVEQLSGHALHASAPSWDAKWLNALLRTCGYPKHHLRLRKTTDMIVEDVAEILGETVPPAGRKQAAAAVLAEVCAAETDPPAHRALPDARAELQRWKAALGAAEALRARSD</sequence>
<proteinExistence type="predicted"/>
<evidence type="ECO:0000313" key="1">
    <source>
        <dbReference type="EMBL" id="PZQ57473.1"/>
    </source>
</evidence>
<dbReference type="AlphaFoldDB" id="A0A2W5QRT2"/>
<reference evidence="1 2" key="1">
    <citation type="submission" date="2017-08" db="EMBL/GenBank/DDBJ databases">
        <title>Infants hospitalized years apart are colonized by the same room-sourced microbial strains.</title>
        <authorList>
            <person name="Brooks B."/>
            <person name="Olm M.R."/>
            <person name="Firek B.A."/>
            <person name="Baker R."/>
            <person name="Thomas B.C."/>
            <person name="Morowitz M.J."/>
            <person name="Banfield J.F."/>
        </authorList>
    </citation>
    <scope>NUCLEOTIDE SEQUENCE [LARGE SCALE GENOMIC DNA]</scope>
    <source>
        <strain evidence="1">S2_005_002_R2_33</strain>
    </source>
</reference>
<dbReference type="InterPro" id="IPR036397">
    <property type="entry name" value="RNaseH_sf"/>
</dbReference>
<name>A0A2W5QRT2_9SPHN</name>
<organism evidence="1 2">
    <name type="scientific">Novosphingobium pentaromativorans</name>
    <dbReference type="NCBI Taxonomy" id="205844"/>
    <lineage>
        <taxon>Bacteria</taxon>
        <taxon>Pseudomonadati</taxon>
        <taxon>Pseudomonadota</taxon>
        <taxon>Alphaproteobacteria</taxon>
        <taxon>Sphingomonadales</taxon>
        <taxon>Sphingomonadaceae</taxon>
        <taxon>Novosphingobium</taxon>
    </lineage>
</organism>
<dbReference type="Proteomes" id="UP000249082">
    <property type="component" value="Unassembled WGS sequence"/>
</dbReference>
<dbReference type="Gene3D" id="3.30.420.10">
    <property type="entry name" value="Ribonuclease H-like superfamily/Ribonuclease H"/>
    <property type="match status" value="1"/>
</dbReference>